<evidence type="ECO:0000313" key="1">
    <source>
        <dbReference type="EMBL" id="JAE03348.1"/>
    </source>
</evidence>
<dbReference type="EMBL" id="GBRH01194548">
    <property type="protein sequence ID" value="JAE03348.1"/>
    <property type="molecule type" value="Transcribed_RNA"/>
</dbReference>
<accession>A0A0A9F4Y2</accession>
<protein>
    <submittedName>
        <fullName evidence="1">Pco067871</fullName>
    </submittedName>
</protein>
<reference evidence="1" key="1">
    <citation type="submission" date="2014-09" db="EMBL/GenBank/DDBJ databases">
        <authorList>
            <person name="Magalhaes I.L.F."/>
            <person name="Oliveira U."/>
            <person name="Santos F.R."/>
            <person name="Vidigal T.H.D.A."/>
            <person name="Brescovit A.D."/>
            <person name="Santos A.J."/>
        </authorList>
    </citation>
    <scope>NUCLEOTIDE SEQUENCE</scope>
    <source>
        <tissue evidence="1">Shoot tissue taken approximately 20 cm above the soil surface</tissue>
    </source>
</reference>
<dbReference type="AlphaFoldDB" id="A0A0A9F4Y2"/>
<organism evidence="1">
    <name type="scientific">Arundo donax</name>
    <name type="common">Giant reed</name>
    <name type="synonym">Donax arundinaceus</name>
    <dbReference type="NCBI Taxonomy" id="35708"/>
    <lineage>
        <taxon>Eukaryota</taxon>
        <taxon>Viridiplantae</taxon>
        <taxon>Streptophyta</taxon>
        <taxon>Embryophyta</taxon>
        <taxon>Tracheophyta</taxon>
        <taxon>Spermatophyta</taxon>
        <taxon>Magnoliopsida</taxon>
        <taxon>Liliopsida</taxon>
        <taxon>Poales</taxon>
        <taxon>Poaceae</taxon>
        <taxon>PACMAD clade</taxon>
        <taxon>Arundinoideae</taxon>
        <taxon>Arundineae</taxon>
        <taxon>Arundo</taxon>
    </lineage>
</organism>
<sequence>MLEVLSMHMFCFHHWKLCVLWRRPVSEIRQLSRCVELEHR</sequence>
<name>A0A0A9F4Y2_ARUDO</name>
<proteinExistence type="predicted"/>
<reference evidence="1" key="2">
    <citation type="journal article" date="2015" name="Data Brief">
        <title>Shoot transcriptome of the giant reed, Arundo donax.</title>
        <authorList>
            <person name="Barrero R.A."/>
            <person name="Guerrero F.D."/>
            <person name="Moolhuijzen P."/>
            <person name="Goolsby J.A."/>
            <person name="Tidwell J."/>
            <person name="Bellgard S.E."/>
            <person name="Bellgard M.I."/>
        </authorList>
    </citation>
    <scope>NUCLEOTIDE SEQUENCE</scope>
    <source>
        <tissue evidence="1">Shoot tissue taken approximately 20 cm above the soil surface</tissue>
    </source>
</reference>